<evidence type="ECO:0000259" key="6">
    <source>
        <dbReference type="Pfam" id="PF07291"/>
    </source>
</evidence>
<evidence type="ECO:0000313" key="7">
    <source>
        <dbReference type="EMBL" id="BCL25086.1"/>
    </source>
</evidence>
<dbReference type="AlphaFoldDB" id="A0A7G1NU23"/>
<dbReference type="GO" id="GO:0016020">
    <property type="term" value="C:membrane"/>
    <property type="evidence" value="ECO:0007669"/>
    <property type="project" value="UniProtKB-SubCell"/>
</dbReference>
<evidence type="ECO:0000313" key="8">
    <source>
        <dbReference type="Proteomes" id="UP000516373"/>
    </source>
</evidence>
<evidence type="ECO:0000256" key="4">
    <source>
        <dbReference type="ARBA" id="ARBA00023136"/>
    </source>
</evidence>
<dbReference type="Proteomes" id="UP000516373">
    <property type="component" value="Chromosome"/>
</dbReference>
<dbReference type="GO" id="GO:0030416">
    <property type="term" value="P:methylamine metabolic process"/>
    <property type="evidence" value="ECO:0007669"/>
    <property type="project" value="InterPro"/>
</dbReference>
<sequence>MTYVAFTCRILLFGVFLLALAGKVRSRTAFASFARSITDLRLFPRKVSRAAAAAVIAGEVAVLLLLVPPRTAPLGLAAAVLLLLAFTAGIVVALRGGRRAPCRCFGASATPLGPLHVVRNLILAGTGAAGFAVMTALPAAGWPAHAGGGAIAAVAAIVAALLVARLDDLAAVFRTGRPAPVAARPRAVHK</sequence>
<evidence type="ECO:0000256" key="3">
    <source>
        <dbReference type="ARBA" id="ARBA00022989"/>
    </source>
</evidence>
<feature type="transmembrane region" description="Helical" evidence="5">
    <location>
        <begin position="74"/>
        <end position="97"/>
    </location>
</feature>
<dbReference type="UniPathway" id="UPA00895"/>
<evidence type="ECO:0000256" key="5">
    <source>
        <dbReference type="SAM" id="Phobius"/>
    </source>
</evidence>
<dbReference type="KEGG" id="stui:GCM10017668_69290"/>
<keyword evidence="4 5" id="KW-0472">Membrane</keyword>
<evidence type="ECO:0000256" key="1">
    <source>
        <dbReference type="ARBA" id="ARBA00004141"/>
    </source>
</evidence>
<evidence type="ECO:0000256" key="2">
    <source>
        <dbReference type="ARBA" id="ARBA00022692"/>
    </source>
</evidence>
<comment type="subcellular location">
    <subcellularLocation>
        <location evidence="1">Membrane</location>
        <topology evidence="1">Multi-pass membrane protein</topology>
    </subcellularLocation>
</comment>
<reference evidence="7 8" key="1">
    <citation type="journal article" date="2014" name="Int. J. Syst. Evol. Microbiol.">
        <title>Complete genome sequence of Corynebacterium casei LMG S-19264T (=DSM 44701T), isolated from a smear-ripened cheese.</title>
        <authorList>
            <consortium name="US DOE Joint Genome Institute (JGI-PGF)"/>
            <person name="Walter F."/>
            <person name="Albersmeier A."/>
            <person name="Kalinowski J."/>
            <person name="Ruckert C."/>
        </authorList>
    </citation>
    <scope>NUCLEOTIDE SEQUENCE [LARGE SCALE GENOMIC DNA]</scope>
    <source>
        <strain evidence="7 8">JCM 4255</strain>
    </source>
</reference>
<keyword evidence="3 5" id="KW-1133">Transmembrane helix</keyword>
<protein>
    <recommendedName>
        <fullName evidence="6">Methylamine utilisation protein MauE domain-containing protein</fullName>
    </recommendedName>
</protein>
<organism evidence="7 8">
    <name type="scientific">Streptomyces tuirus</name>
    <dbReference type="NCBI Taxonomy" id="68278"/>
    <lineage>
        <taxon>Bacteria</taxon>
        <taxon>Bacillati</taxon>
        <taxon>Actinomycetota</taxon>
        <taxon>Actinomycetes</taxon>
        <taxon>Kitasatosporales</taxon>
        <taxon>Streptomycetaceae</taxon>
        <taxon>Streptomyces</taxon>
    </lineage>
</organism>
<feature type="transmembrane region" description="Helical" evidence="5">
    <location>
        <begin position="117"/>
        <end position="137"/>
    </location>
</feature>
<gene>
    <name evidence="7" type="ORF">GCM10017668_69290</name>
</gene>
<dbReference type="EMBL" id="AP023439">
    <property type="protein sequence ID" value="BCL25086.1"/>
    <property type="molecule type" value="Genomic_DNA"/>
</dbReference>
<proteinExistence type="predicted"/>
<dbReference type="RefSeq" id="WP_190904297.1">
    <property type="nucleotide sequence ID" value="NZ_AP023439.1"/>
</dbReference>
<feature type="transmembrane region" description="Helical" evidence="5">
    <location>
        <begin position="50"/>
        <end position="67"/>
    </location>
</feature>
<feature type="domain" description="Methylamine utilisation protein MauE" evidence="6">
    <location>
        <begin position="1"/>
        <end position="131"/>
    </location>
</feature>
<accession>A0A7G1NU23</accession>
<dbReference type="Pfam" id="PF07291">
    <property type="entry name" value="MauE"/>
    <property type="match status" value="1"/>
</dbReference>
<dbReference type="InterPro" id="IPR009908">
    <property type="entry name" value="Methylamine_util_MauE"/>
</dbReference>
<feature type="transmembrane region" description="Helical" evidence="5">
    <location>
        <begin position="144"/>
        <end position="164"/>
    </location>
</feature>
<keyword evidence="2 5" id="KW-0812">Transmembrane</keyword>
<name>A0A7G1NU23_9ACTN</name>